<evidence type="ECO:0000259" key="2">
    <source>
        <dbReference type="Pfam" id="PF00931"/>
    </source>
</evidence>
<evidence type="ECO:0000313" key="5">
    <source>
        <dbReference type="Proteomes" id="UP001501442"/>
    </source>
</evidence>
<reference evidence="5" key="1">
    <citation type="journal article" date="2019" name="Int. J. Syst. Evol. Microbiol.">
        <title>The Global Catalogue of Microorganisms (GCM) 10K type strain sequencing project: providing services to taxonomists for standard genome sequencing and annotation.</title>
        <authorList>
            <consortium name="The Broad Institute Genomics Platform"/>
            <consortium name="The Broad Institute Genome Sequencing Center for Infectious Disease"/>
            <person name="Wu L."/>
            <person name="Ma J."/>
        </authorList>
    </citation>
    <scope>NUCLEOTIDE SEQUENCE [LARGE SCALE GENOMIC DNA]</scope>
    <source>
        <strain evidence="5">JCM 17939</strain>
    </source>
</reference>
<name>A0ABP8UF12_9ACTN</name>
<organism evidence="4 5">
    <name type="scientific">Actinoallomurus vinaceus</name>
    <dbReference type="NCBI Taxonomy" id="1080074"/>
    <lineage>
        <taxon>Bacteria</taxon>
        <taxon>Bacillati</taxon>
        <taxon>Actinomycetota</taxon>
        <taxon>Actinomycetes</taxon>
        <taxon>Streptosporangiales</taxon>
        <taxon>Thermomonosporaceae</taxon>
        <taxon>Actinoallomurus</taxon>
    </lineage>
</organism>
<evidence type="ECO:0000313" key="4">
    <source>
        <dbReference type="EMBL" id="GAA4630367.1"/>
    </source>
</evidence>
<dbReference type="SUPFAM" id="SSF48452">
    <property type="entry name" value="TPR-like"/>
    <property type="match status" value="4"/>
</dbReference>
<dbReference type="Proteomes" id="UP001501442">
    <property type="component" value="Unassembled WGS sequence"/>
</dbReference>
<dbReference type="Gene3D" id="1.25.40.10">
    <property type="entry name" value="Tetratricopeptide repeat domain"/>
    <property type="match status" value="2"/>
</dbReference>
<dbReference type="InterPro" id="IPR002182">
    <property type="entry name" value="NB-ARC"/>
</dbReference>
<sequence length="833" mass="91757">MTASGDRPQVWGRVPPRNKDFTGRDDALTQLRQGISGVTAVLPTALHGLGGVGKTQIAIEYAHRFKGEYDLVWWIPSDQPLLIASSIARLAPHLDLPKASETSVAEAAEAVIEALRKGDPYDRWLLIFDNAHDPESIMEFIPDGPGEVLITSRNVAWSNVVRTLTVDVFSREESRRFLDRRVPGIGGSDANALADALGDLPLALDQAGAMQSETGMPVDEYLELLQHQTGKLLAEGRPMAYDVPLTATWTLSVSRLREEQPDAVEVLYLLAFFGSDPIPRDVLGAGRGTLESPLSDILSDPLRFSRAVGALGRYALVQIDRENQTLQVHRLIQALLREEVSEDDRRRFRHSVQRLLAAAAPKDPDDAGTWPRYARLLPHVRPAEAVQATDHDIRYFMRAVVRYLYQSGDAPAAYALGRECLDLWSADPQAEPWDLCAIKRHLSIALRFIGRYREAFELGSEALAEAEQRLGPTHEETLVMAISHPTDLRAIGQFAEAYRLSEEAVTRSHSVFGDTNERSLKAQNSLALDLTLMSRYRESEELIKNVYNTMRDTYGSANHPTAQIFMNNLVRVIRLRGDYAEARELGEDIYAVGVATLGADHRTTLRAANDLAIAMRKADGGTDEVVEYAEDLVRRYRRLLGDQHPDKLAGDVILSNVYREAGRLEEGLACAELLTLAYGEVYGPDHPYTHGCRGNQALLQRLSGRAAEAGDLHQFVIERLTALLGADHLYTLTNSLGRAGDLAALGEVNAAADLGEATLQRLQALLGPDHPMTLGAMANLALDVAALGRDEESVKLREDALARMRTRVGGGHPTLRLVAGGERLDFDFDPPPM</sequence>
<dbReference type="Pfam" id="PF13424">
    <property type="entry name" value="TPR_12"/>
    <property type="match status" value="1"/>
</dbReference>
<dbReference type="Pfam" id="PF25000">
    <property type="entry name" value="DUF7779"/>
    <property type="match status" value="1"/>
</dbReference>
<dbReference type="InterPro" id="IPR027417">
    <property type="entry name" value="P-loop_NTPase"/>
</dbReference>
<dbReference type="Pfam" id="PF13374">
    <property type="entry name" value="TPR_10"/>
    <property type="match status" value="2"/>
</dbReference>
<feature type="domain" description="DUF7779" evidence="3">
    <location>
        <begin position="257"/>
        <end position="344"/>
    </location>
</feature>
<accession>A0ABP8UF12</accession>
<dbReference type="InterPro" id="IPR011990">
    <property type="entry name" value="TPR-like_helical_dom_sf"/>
</dbReference>
<dbReference type="RefSeq" id="WP_345434001.1">
    <property type="nucleotide sequence ID" value="NZ_BAABHK010000008.1"/>
</dbReference>
<feature type="domain" description="NB-ARC" evidence="2">
    <location>
        <begin position="45"/>
        <end position="179"/>
    </location>
</feature>
<comment type="caution">
    <text evidence="4">The sequence shown here is derived from an EMBL/GenBank/DDBJ whole genome shotgun (WGS) entry which is preliminary data.</text>
</comment>
<keyword evidence="5" id="KW-1185">Reference proteome</keyword>
<dbReference type="PANTHER" id="PTHR46082">
    <property type="entry name" value="ATP/GTP-BINDING PROTEIN-RELATED"/>
    <property type="match status" value="1"/>
</dbReference>
<dbReference type="EMBL" id="BAABHK010000008">
    <property type="protein sequence ID" value="GAA4630367.1"/>
    <property type="molecule type" value="Genomic_DNA"/>
</dbReference>
<evidence type="ECO:0000256" key="1">
    <source>
        <dbReference type="SAM" id="MobiDB-lite"/>
    </source>
</evidence>
<dbReference type="SUPFAM" id="SSF52540">
    <property type="entry name" value="P-loop containing nucleoside triphosphate hydrolases"/>
    <property type="match status" value="1"/>
</dbReference>
<evidence type="ECO:0008006" key="6">
    <source>
        <dbReference type="Google" id="ProtNLM"/>
    </source>
</evidence>
<feature type="region of interest" description="Disordered" evidence="1">
    <location>
        <begin position="1"/>
        <end position="23"/>
    </location>
</feature>
<evidence type="ECO:0000259" key="3">
    <source>
        <dbReference type="Pfam" id="PF25000"/>
    </source>
</evidence>
<dbReference type="InterPro" id="IPR053137">
    <property type="entry name" value="NLR-like"/>
</dbReference>
<gene>
    <name evidence="4" type="ORF">GCM10023196_055450</name>
</gene>
<dbReference type="Gene3D" id="3.40.50.300">
    <property type="entry name" value="P-loop containing nucleotide triphosphate hydrolases"/>
    <property type="match status" value="1"/>
</dbReference>
<proteinExistence type="predicted"/>
<dbReference type="Pfam" id="PF00931">
    <property type="entry name" value="NB-ARC"/>
    <property type="match status" value="1"/>
</dbReference>
<protein>
    <recommendedName>
        <fullName evidence="6">Tetratricopeptide repeat protein</fullName>
    </recommendedName>
</protein>
<dbReference type="NCBIfam" id="NF040586">
    <property type="entry name" value="FxSxx_TPR"/>
    <property type="match status" value="1"/>
</dbReference>
<dbReference type="InterPro" id="IPR056681">
    <property type="entry name" value="DUF7779"/>
</dbReference>
<dbReference type="PANTHER" id="PTHR46082:SF6">
    <property type="entry name" value="AAA+ ATPASE DOMAIN-CONTAINING PROTEIN-RELATED"/>
    <property type="match status" value="1"/>
</dbReference>